<feature type="transmembrane region" description="Helical" evidence="7">
    <location>
        <begin position="297"/>
        <end position="317"/>
    </location>
</feature>
<keyword evidence="2" id="KW-1003">Cell membrane</keyword>
<evidence type="ECO:0000256" key="5">
    <source>
        <dbReference type="ARBA" id="ARBA00023136"/>
    </source>
</evidence>
<keyword evidence="4 7" id="KW-1133">Transmembrane helix</keyword>
<reference evidence="8" key="1">
    <citation type="submission" date="2019-03" db="EMBL/GenBank/DDBJ databases">
        <title>Lake Tanganyika Metagenome-Assembled Genomes (MAGs).</title>
        <authorList>
            <person name="Tran P."/>
        </authorList>
    </citation>
    <scope>NUCLEOTIDE SEQUENCE</scope>
    <source>
        <strain evidence="8">M_DeepCast_400m_m2_100</strain>
    </source>
</reference>
<evidence type="ECO:0000256" key="7">
    <source>
        <dbReference type="SAM" id="Phobius"/>
    </source>
</evidence>
<gene>
    <name evidence="8" type="ORF">FJY75_08315</name>
</gene>
<evidence type="ECO:0000256" key="1">
    <source>
        <dbReference type="ARBA" id="ARBA00004651"/>
    </source>
</evidence>
<evidence type="ECO:0000256" key="3">
    <source>
        <dbReference type="ARBA" id="ARBA00022692"/>
    </source>
</evidence>
<feature type="transmembrane region" description="Helical" evidence="7">
    <location>
        <begin position="379"/>
        <end position="399"/>
    </location>
</feature>
<feature type="transmembrane region" description="Helical" evidence="7">
    <location>
        <begin position="258"/>
        <end position="277"/>
    </location>
</feature>
<protein>
    <submittedName>
        <fullName evidence="8">Oligosaccharide flippase family protein</fullName>
    </submittedName>
</protein>
<feature type="transmembrane region" description="Helical" evidence="7">
    <location>
        <begin position="160"/>
        <end position="181"/>
    </location>
</feature>
<feature type="transmembrane region" description="Helical" evidence="7">
    <location>
        <begin position="406"/>
        <end position="425"/>
    </location>
</feature>
<dbReference type="InterPro" id="IPR002797">
    <property type="entry name" value="Polysacc_synth"/>
</dbReference>
<feature type="transmembrane region" description="Helical" evidence="7">
    <location>
        <begin position="82"/>
        <end position="102"/>
    </location>
</feature>
<feature type="transmembrane region" description="Helical" evidence="7">
    <location>
        <begin position="123"/>
        <end position="145"/>
    </location>
</feature>
<feature type="transmembrane region" description="Helical" evidence="7">
    <location>
        <begin position="431"/>
        <end position="451"/>
    </location>
</feature>
<feature type="transmembrane region" description="Helical" evidence="7">
    <location>
        <begin position="48"/>
        <end position="70"/>
    </location>
</feature>
<keyword evidence="3 7" id="KW-0812">Transmembrane</keyword>
<comment type="caution">
    <text evidence="8">The sequence shown here is derived from an EMBL/GenBank/DDBJ whole genome shotgun (WGS) entry which is preliminary data.</text>
</comment>
<feature type="transmembrane region" description="Helical" evidence="7">
    <location>
        <begin position="217"/>
        <end position="237"/>
    </location>
</feature>
<dbReference type="InterPro" id="IPR050833">
    <property type="entry name" value="Poly_Biosynth_Transport"/>
</dbReference>
<accession>A0A937XC28</accession>
<dbReference type="Pfam" id="PF01943">
    <property type="entry name" value="Polysacc_synt"/>
    <property type="match status" value="1"/>
</dbReference>
<feature type="transmembrane region" description="Helical" evidence="7">
    <location>
        <begin position="338"/>
        <end position="359"/>
    </location>
</feature>
<feature type="non-terminal residue" evidence="8">
    <location>
        <position position="462"/>
    </location>
</feature>
<feature type="transmembrane region" description="Helical" evidence="7">
    <location>
        <begin position="188"/>
        <end position="211"/>
    </location>
</feature>
<dbReference type="PANTHER" id="PTHR30250:SF11">
    <property type="entry name" value="O-ANTIGEN TRANSPORTER-RELATED"/>
    <property type="match status" value="1"/>
</dbReference>
<organism evidence="8 9">
    <name type="scientific">Eiseniibacteriota bacterium</name>
    <dbReference type="NCBI Taxonomy" id="2212470"/>
    <lineage>
        <taxon>Bacteria</taxon>
        <taxon>Candidatus Eiseniibacteriota</taxon>
    </lineage>
</organism>
<evidence type="ECO:0000313" key="8">
    <source>
        <dbReference type="EMBL" id="MBM3317844.1"/>
    </source>
</evidence>
<name>A0A937XC28_UNCEI</name>
<dbReference type="Proteomes" id="UP000748308">
    <property type="component" value="Unassembled WGS sequence"/>
</dbReference>
<dbReference type="PANTHER" id="PTHR30250">
    <property type="entry name" value="PST FAMILY PREDICTED COLANIC ACID TRANSPORTER"/>
    <property type="match status" value="1"/>
</dbReference>
<evidence type="ECO:0000256" key="6">
    <source>
        <dbReference type="SAM" id="MobiDB-lite"/>
    </source>
</evidence>
<proteinExistence type="predicted"/>
<dbReference type="GO" id="GO:0005886">
    <property type="term" value="C:plasma membrane"/>
    <property type="evidence" value="ECO:0007669"/>
    <property type="project" value="UniProtKB-SubCell"/>
</dbReference>
<evidence type="ECO:0000313" key="9">
    <source>
        <dbReference type="Proteomes" id="UP000748308"/>
    </source>
</evidence>
<feature type="compositionally biased region" description="Gly residues" evidence="6">
    <location>
        <begin position="11"/>
        <end position="28"/>
    </location>
</feature>
<evidence type="ECO:0000256" key="4">
    <source>
        <dbReference type="ARBA" id="ARBA00022989"/>
    </source>
</evidence>
<keyword evidence="5 7" id="KW-0472">Membrane</keyword>
<dbReference type="AlphaFoldDB" id="A0A937XC28"/>
<feature type="region of interest" description="Disordered" evidence="6">
    <location>
        <begin position="1"/>
        <end position="39"/>
    </location>
</feature>
<comment type="subcellular location">
    <subcellularLocation>
        <location evidence="1">Cell membrane</location>
        <topology evidence="1">Multi-pass membrane protein</topology>
    </subcellularLocation>
</comment>
<evidence type="ECO:0000256" key="2">
    <source>
        <dbReference type="ARBA" id="ARBA00022475"/>
    </source>
</evidence>
<dbReference type="EMBL" id="VGIY01000200">
    <property type="protein sequence ID" value="MBM3317844.1"/>
    <property type="molecule type" value="Genomic_DNA"/>
</dbReference>
<sequence>MGARGDRRPPGGAGGPHGRPPGGAGDGLPEGAPAAEETSPVSREVTGAMAWSLTAKLLVSLLAIGSNVLIVRGLGEYSYGVYSIYLNVARFFSLGIGLGLAQGVLRFLPEMRVRGDARGARQVVCWAFVLQLGGWAVVLGLAWLLRGVLSDLQRADLRTILPLGTVLLIFESFWTVLASVYTAVRRMAWLTVASVAQKAALIGLLLAVARADASVQSVLYVVAGSFVLGILLLAPGLPRILPWARGPRGEGFALRRNLGYALPIALSALINQILWRSSDTLVIGYFRPTVEVGFYNAAYNLAQMVLEFAPLAVWPVVLASLSEAHAVRPADLLRGTRLYFRLLFILVLPPAVTGLVLGGEAYRLMYGPGMSPGAPICQAFFIVFLAGFFAAPLRMALFVKERAVTNLWIGAVGAAVKVALDFLLIPSLGMWGAVWAVAAALGVSGVLQYVVGRRELPGLTVP</sequence>